<dbReference type="EMBL" id="BDEQ01000001">
    <property type="protein sequence ID" value="GAT91976.1"/>
    <property type="molecule type" value="Genomic_DNA"/>
</dbReference>
<gene>
    <name evidence="1" type="ORF">CL6EHI_050470</name>
</gene>
<proteinExistence type="predicted"/>
<dbReference type="VEuPathDB" id="AmoebaDB:EHI5A_057690"/>
<dbReference type="VEuPathDB" id="AmoebaDB:KM1_074030"/>
<dbReference type="eggNOG" id="ENOG502RCSV">
    <property type="taxonomic scope" value="Eukaryota"/>
</dbReference>
<protein>
    <submittedName>
        <fullName evidence="1">Uncharacterized protein</fullName>
    </submittedName>
</protein>
<dbReference type="AlphaFoldDB" id="A0A175JEN5"/>
<evidence type="ECO:0000313" key="2">
    <source>
        <dbReference type="Proteomes" id="UP000078387"/>
    </source>
</evidence>
<dbReference type="VEuPathDB" id="AmoebaDB:EHI7A_035400"/>
<accession>A0A175JEN5</accession>
<comment type="caution">
    <text evidence="1">The sequence shown here is derived from an EMBL/GenBank/DDBJ whole genome shotgun (WGS) entry which is preliminary data.</text>
</comment>
<dbReference type="Proteomes" id="UP000078387">
    <property type="component" value="Unassembled WGS sequence"/>
</dbReference>
<organism evidence="1 2">
    <name type="scientific">Entamoeba histolytica</name>
    <dbReference type="NCBI Taxonomy" id="5759"/>
    <lineage>
        <taxon>Eukaryota</taxon>
        <taxon>Amoebozoa</taxon>
        <taxon>Evosea</taxon>
        <taxon>Archamoebae</taxon>
        <taxon>Mastigamoebida</taxon>
        <taxon>Entamoebidae</taxon>
        <taxon>Entamoeba</taxon>
    </lineage>
</organism>
<evidence type="ECO:0000313" key="1">
    <source>
        <dbReference type="EMBL" id="GAT91976.1"/>
    </source>
</evidence>
<dbReference type="VEuPathDB" id="AmoebaDB:EHI_050470"/>
<name>A0A175JEN5_ENTHI</name>
<dbReference type="VEuPathDB" id="AmoebaDB:EHI8A_032770"/>
<reference evidence="1 2" key="1">
    <citation type="submission" date="2016-05" db="EMBL/GenBank/DDBJ databases">
        <title>First whole genome sequencing of Entamoeba histolytica HM1:IMSS-clone-6.</title>
        <authorList>
            <person name="Mukherjee Avik.K."/>
            <person name="Izumyama S."/>
            <person name="Nakada-Tsukui K."/>
            <person name="Nozaki T."/>
        </authorList>
    </citation>
    <scope>NUCLEOTIDE SEQUENCE [LARGE SCALE GENOMIC DNA]</scope>
    <source>
        <strain evidence="1 2">HM1:IMSS clone 6</strain>
    </source>
</reference>
<sequence length="253" mass="29265">MKKSICQSKIDSKKQEVHLEMVLFSILNELNYNLELEKFYKKSKYETQLVKVHDIYIEEKGRRINTTFKKYVIDGCKEGNENYYKRNYDALTMNWMIEECLKHKVHFEFRGTRSAKYTVVMKKIKSIQWSGVLIESSLIDLLGIQLLDSLKNLLSGNNRQSESSLILLPSHSFSFLSSLRSMGFFFQHPTCNDLNHCHCTKVINNECEHGLENGQCDICSFQSNNSSELTSASSVDSSLSVFLPVHSSYYHIL</sequence>
<dbReference type="Gene3D" id="2.40.50.780">
    <property type="match status" value="1"/>
</dbReference>